<reference evidence="1" key="1">
    <citation type="submission" date="2021-05" db="EMBL/GenBank/DDBJ databases">
        <authorList>
            <person name="Pan Q."/>
            <person name="Jouanno E."/>
            <person name="Zahm M."/>
            <person name="Klopp C."/>
            <person name="Cabau C."/>
            <person name="Louis A."/>
            <person name="Berthelot C."/>
            <person name="Parey E."/>
            <person name="Roest Crollius H."/>
            <person name="Montfort J."/>
            <person name="Robinson-Rechavi M."/>
            <person name="Bouchez O."/>
            <person name="Lampietro C."/>
            <person name="Lopez Roques C."/>
            <person name="Donnadieu C."/>
            <person name="Postlethwait J."/>
            <person name="Bobe J."/>
            <person name="Dillon D."/>
            <person name="Chandos A."/>
            <person name="von Hippel F."/>
            <person name="Guiguen Y."/>
        </authorList>
    </citation>
    <scope>NUCLEOTIDE SEQUENCE</scope>
    <source>
        <strain evidence="1">YG-Jan2019</strain>
    </source>
</reference>
<gene>
    <name evidence="1" type="ORF">DPEC_G00026270</name>
</gene>
<organism evidence="1 2">
    <name type="scientific">Dallia pectoralis</name>
    <name type="common">Alaska blackfish</name>
    <dbReference type="NCBI Taxonomy" id="75939"/>
    <lineage>
        <taxon>Eukaryota</taxon>
        <taxon>Metazoa</taxon>
        <taxon>Chordata</taxon>
        <taxon>Craniata</taxon>
        <taxon>Vertebrata</taxon>
        <taxon>Euteleostomi</taxon>
        <taxon>Actinopterygii</taxon>
        <taxon>Neopterygii</taxon>
        <taxon>Teleostei</taxon>
        <taxon>Protacanthopterygii</taxon>
        <taxon>Esociformes</taxon>
        <taxon>Umbridae</taxon>
        <taxon>Dallia</taxon>
    </lineage>
</organism>
<dbReference type="EMBL" id="CM055729">
    <property type="protein sequence ID" value="KAJ8015452.1"/>
    <property type="molecule type" value="Genomic_DNA"/>
</dbReference>
<evidence type="ECO:0000313" key="2">
    <source>
        <dbReference type="Proteomes" id="UP001157502"/>
    </source>
</evidence>
<protein>
    <submittedName>
        <fullName evidence="1">Uncharacterized protein</fullName>
    </submittedName>
</protein>
<comment type="caution">
    <text evidence="1">The sequence shown here is derived from an EMBL/GenBank/DDBJ whole genome shotgun (WGS) entry which is preliminary data.</text>
</comment>
<keyword evidence="2" id="KW-1185">Reference proteome</keyword>
<evidence type="ECO:0000313" key="1">
    <source>
        <dbReference type="EMBL" id="KAJ8015452.1"/>
    </source>
</evidence>
<sequence>MGTRPVVESASLEGRDREVIASVDLVSPSGLTIDFTEDQLYWCDSGTGFLETSSLDGSNRQTLTENQVGRPFDLVVFEDRLWITDRQGQVLLSLDKRTGLNPEHLHGDLVHPASVVVVHPLTKPDQVSLKNQTLNDESVPGLVPDLSADGEMVEEHTGEGSEPTLFTEKMVSDQDHCFSFHCDVNAQCLMEGLNPVCRCLGGFTGDGQLCLDLDECVSGTDLCSDQSSECVNTAGGYYCQCRSGFSLEGEHCTDIDECKLGSHQCDQQGECVNTVGTYLCTCPAGYVTDRHTCQELVTTSTWVTTRSPGDITSQWVNPNAVESCPSSHDTYCFYGGVCFYLPEMESYACNCIAGYIGERCQFSDLEWWELQQTEHHKRRNVAIAVCMLIIIILLSITASVTYCYGSKTFIKKHPSVDDMSETSSSDVTMSETTAPSTSGFYVALERDSNGKDLHVMSCPTKDVCPSCSSEIGESFLSEDVGTLRRLNRGYECSTGLATMETNKMATNHLKSVDNLIFLDDPQPASTVLQLI</sequence>
<proteinExistence type="predicted"/>
<accession>A0ACC2HHM2</accession>
<name>A0ACC2HHM2_DALPE</name>
<dbReference type="Proteomes" id="UP001157502">
    <property type="component" value="Chromosome 2"/>
</dbReference>